<dbReference type="CDD" id="cd17252">
    <property type="entry name" value="RMtype1_S_EcoKI-TRD1-CR1_like"/>
    <property type="match status" value="1"/>
</dbReference>
<evidence type="ECO:0000256" key="5">
    <source>
        <dbReference type="SAM" id="Coils"/>
    </source>
</evidence>
<sequence>MASKKEKAIIDLDELISISNLKKDESSLPKGWEWISLEHLVDYERGITFPASAKKNVKEDGLIGCARTANIQSEFKWNDMIYIDKSYVKDESKLIKDNDILMSISNSYHLVGKVSFISNSLKPTTYGGFLMAIRAKNIESKYLFYYLRFLFNTGKIQKLSGQTTNIANLNTKKLNSIFVPVPNRDEQKRVVRKIEKLINKINQAQQLIEEAKETFELRRAAILENAFTGRLTRSFEQDEKYDKSSYLKKIKELKLEKYNELLNKSNEKQTKKPIKPKFFSGISESYLTENKPTNWLCTTLGSVIYDFKYGTSEKSDYKNQGQPVIRIPNIDEEYVSKDDIKFLSDNIYITEEIVENGDLLIIRSNGSRDLVGKCAVVDDKTSGYAYASYLIRMRPIGVASKFIYWLLKSNLVRRQLFSSSKSSAGINNINSQELASIVIPLPSYKEQKEIVSRIESLISKEKNILQLIHSEKRLDELKQSILSKAFKGELGTNDPDDEPAIEFLKSILQEKL</sequence>
<dbReference type="RefSeq" id="WP_098690932.1">
    <property type="nucleotide sequence ID" value="NZ_NUUI01000031.1"/>
</dbReference>
<proteinExistence type="inferred from homology"/>
<keyword evidence="3" id="KW-0238">DNA-binding</keyword>
<keyword evidence="5" id="KW-0175">Coiled coil</keyword>
<comment type="similarity">
    <text evidence="1">Belongs to the type-I restriction system S methylase family.</text>
</comment>
<dbReference type="InterPro" id="IPR044946">
    <property type="entry name" value="Restrct_endonuc_typeI_TRD_sf"/>
</dbReference>
<comment type="subunit">
    <text evidence="4">The methyltransferase is composed of M and S polypeptides.</text>
</comment>
<evidence type="ECO:0000313" key="7">
    <source>
        <dbReference type="EMBL" id="PHG19441.1"/>
    </source>
</evidence>
<feature type="coiled-coil region" evidence="5">
    <location>
        <begin position="184"/>
        <end position="214"/>
    </location>
</feature>
<comment type="caution">
    <text evidence="7">The sequence shown here is derived from an EMBL/GenBank/DDBJ whole genome shotgun (WGS) entry which is preliminary data.</text>
</comment>
<evidence type="ECO:0000256" key="1">
    <source>
        <dbReference type="ARBA" id="ARBA00010923"/>
    </source>
</evidence>
<evidence type="ECO:0000259" key="6">
    <source>
        <dbReference type="Pfam" id="PF01420"/>
    </source>
</evidence>
<dbReference type="Gene3D" id="3.90.220.20">
    <property type="entry name" value="DNA methylase specificity domains"/>
    <property type="match status" value="2"/>
</dbReference>
<dbReference type="PANTHER" id="PTHR43140">
    <property type="entry name" value="TYPE-1 RESTRICTION ENZYME ECOKI SPECIFICITY PROTEIN"/>
    <property type="match status" value="1"/>
</dbReference>
<evidence type="ECO:0000256" key="3">
    <source>
        <dbReference type="ARBA" id="ARBA00023125"/>
    </source>
</evidence>
<gene>
    <name evidence="7" type="ORF">COI74_17885</name>
</gene>
<evidence type="ECO:0000256" key="2">
    <source>
        <dbReference type="ARBA" id="ARBA00022747"/>
    </source>
</evidence>
<protein>
    <recommendedName>
        <fullName evidence="6">Type I restriction modification DNA specificity domain-containing protein</fullName>
    </recommendedName>
</protein>
<dbReference type="EMBL" id="NUUI01000031">
    <property type="protein sequence ID" value="PHG19441.1"/>
    <property type="molecule type" value="Genomic_DNA"/>
</dbReference>
<dbReference type="CDD" id="cd17517">
    <property type="entry name" value="RMtype1_S_EcoKI_StySPI-TRD2-CR2_like"/>
    <property type="match status" value="1"/>
</dbReference>
<feature type="domain" description="Type I restriction modification DNA specificity" evidence="6">
    <location>
        <begin position="300"/>
        <end position="465"/>
    </location>
</feature>
<dbReference type="InterPro" id="IPR051212">
    <property type="entry name" value="Type-I_RE_S_subunit"/>
</dbReference>
<dbReference type="SUPFAM" id="SSF116734">
    <property type="entry name" value="DNA methylase specificity domain"/>
    <property type="match status" value="2"/>
</dbReference>
<dbReference type="AlphaFoldDB" id="A0ABD6TNJ9"/>
<dbReference type="PANTHER" id="PTHR43140:SF1">
    <property type="entry name" value="TYPE I RESTRICTION ENZYME ECOKI SPECIFICITY SUBUNIT"/>
    <property type="match status" value="1"/>
</dbReference>
<reference evidence="7 8" key="1">
    <citation type="submission" date="2017-09" db="EMBL/GenBank/DDBJ databases">
        <title>Large-scale bioinformatics analysis of Bacillus genomes uncovers conserved roles of natural products in bacterial physiology.</title>
        <authorList>
            <consortium name="Agbiome Team Llc"/>
            <person name="Bleich R.M."/>
            <person name="Grubbs K.J."/>
            <person name="Santa Maria K.C."/>
            <person name="Allen S.E."/>
            <person name="Farag S."/>
            <person name="Shank E.A."/>
            <person name="Bowers A."/>
        </authorList>
    </citation>
    <scope>NUCLEOTIDE SEQUENCE [LARGE SCALE GENOMIC DNA]</scope>
    <source>
        <strain evidence="7 8">AFS032503</strain>
    </source>
</reference>
<dbReference type="Pfam" id="PF01420">
    <property type="entry name" value="Methylase_S"/>
    <property type="match status" value="2"/>
</dbReference>
<organism evidence="7 8">
    <name type="scientific">Bacillus wiedmannii</name>
    <dbReference type="NCBI Taxonomy" id="1890302"/>
    <lineage>
        <taxon>Bacteria</taxon>
        <taxon>Bacillati</taxon>
        <taxon>Bacillota</taxon>
        <taxon>Bacilli</taxon>
        <taxon>Bacillales</taxon>
        <taxon>Bacillaceae</taxon>
        <taxon>Bacillus</taxon>
        <taxon>Bacillus cereus group</taxon>
    </lineage>
</organism>
<dbReference type="Proteomes" id="UP000225062">
    <property type="component" value="Unassembled WGS sequence"/>
</dbReference>
<feature type="domain" description="Type I restriction modification DNA specificity" evidence="6">
    <location>
        <begin position="29"/>
        <end position="211"/>
    </location>
</feature>
<evidence type="ECO:0000313" key="8">
    <source>
        <dbReference type="Proteomes" id="UP000225062"/>
    </source>
</evidence>
<evidence type="ECO:0000256" key="4">
    <source>
        <dbReference type="ARBA" id="ARBA00038652"/>
    </source>
</evidence>
<dbReference type="InterPro" id="IPR000055">
    <property type="entry name" value="Restrct_endonuc_typeI_TRD"/>
</dbReference>
<dbReference type="GO" id="GO:0003677">
    <property type="term" value="F:DNA binding"/>
    <property type="evidence" value="ECO:0007669"/>
    <property type="project" value="UniProtKB-KW"/>
</dbReference>
<dbReference type="GO" id="GO:0009307">
    <property type="term" value="P:DNA restriction-modification system"/>
    <property type="evidence" value="ECO:0007669"/>
    <property type="project" value="UniProtKB-KW"/>
</dbReference>
<keyword evidence="2" id="KW-0680">Restriction system</keyword>
<name>A0ABD6TNJ9_9BACI</name>
<accession>A0ABD6TNJ9</accession>